<feature type="region of interest" description="Disordered" evidence="11">
    <location>
        <begin position="1339"/>
        <end position="1362"/>
    </location>
</feature>
<feature type="compositionally biased region" description="Acidic residues" evidence="11">
    <location>
        <begin position="528"/>
        <end position="546"/>
    </location>
</feature>
<dbReference type="SMART" id="SM00451">
    <property type="entry name" value="ZnF_U1"/>
    <property type="match status" value="5"/>
</dbReference>
<feature type="domain" description="C2H2-type" evidence="12">
    <location>
        <begin position="1417"/>
        <end position="1444"/>
    </location>
</feature>
<dbReference type="Pfam" id="PF12874">
    <property type="entry name" value="zf-met"/>
    <property type="match status" value="2"/>
</dbReference>
<feature type="region of interest" description="Disordered" evidence="11">
    <location>
        <begin position="1168"/>
        <end position="1190"/>
    </location>
</feature>
<dbReference type="FunFam" id="3.30.160.60:FF:001289">
    <property type="entry name" value="Zinc finger protein 574"/>
    <property type="match status" value="1"/>
</dbReference>
<dbReference type="Proteomes" id="UP001591681">
    <property type="component" value="Unassembled WGS sequence"/>
</dbReference>
<feature type="compositionally biased region" description="Gly residues" evidence="11">
    <location>
        <begin position="1524"/>
        <end position="1537"/>
    </location>
</feature>
<feature type="region of interest" description="Disordered" evidence="11">
    <location>
        <begin position="635"/>
        <end position="666"/>
    </location>
</feature>
<dbReference type="Gene3D" id="3.30.160.60">
    <property type="entry name" value="Classic Zinc Finger"/>
    <property type="match status" value="16"/>
</dbReference>
<dbReference type="GO" id="GO:0008270">
    <property type="term" value="F:zinc ion binding"/>
    <property type="evidence" value="ECO:0007669"/>
    <property type="project" value="UniProtKB-KW"/>
</dbReference>
<evidence type="ECO:0000256" key="5">
    <source>
        <dbReference type="ARBA" id="ARBA00022833"/>
    </source>
</evidence>
<feature type="domain" description="C2H2-type" evidence="12">
    <location>
        <begin position="991"/>
        <end position="1018"/>
    </location>
</feature>
<evidence type="ECO:0000259" key="12">
    <source>
        <dbReference type="PROSITE" id="PS50157"/>
    </source>
</evidence>
<feature type="region of interest" description="Disordered" evidence="11">
    <location>
        <begin position="498"/>
        <end position="546"/>
    </location>
</feature>
<feature type="domain" description="C2H2-type" evidence="12">
    <location>
        <begin position="1286"/>
        <end position="1309"/>
    </location>
</feature>
<proteinExistence type="predicted"/>
<dbReference type="PROSITE" id="PS50157">
    <property type="entry name" value="ZINC_FINGER_C2H2_2"/>
    <property type="match status" value="27"/>
</dbReference>
<feature type="domain" description="C2H2-type" evidence="12">
    <location>
        <begin position="1148"/>
        <end position="1175"/>
    </location>
</feature>
<feature type="domain" description="C2H2-type" evidence="12">
    <location>
        <begin position="1120"/>
        <end position="1147"/>
    </location>
</feature>
<feature type="compositionally biased region" description="Polar residues" evidence="11">
    <location>
        <begin position="855"/>
        <end position="864"/>
    </location>
</feature>
<feature type="domain" description="C2H2-type" evidence="12">
    <location>
        <begin position="98"/>
        <end position="125"/>
    </location>
</feature>
<feature type="compositionally biased region" description="Acidic residues" evidence="11">
    <location>
        <begin position="728"/>
        <end position="747"/>
    </location>
</feature>
<sequence>MAVQEPVRTKGFLCKHCGIVCSNMPSLLEHMDTHLESEEDRKFKCDECGRGYRHAGSLANHKKTHEVGSFQCPICARQLSNSLALKNHLRIHTSRKKYSCMDCGKAFRLATQLATHQRVHRNGGARGTSSRRGSAEHTRGGRQDHDDARYKDEQSFDVVPDLEPDMGLDLPMEEEDDFSSSGAMPDILPSSASSDKAAFEDAGDRPFKCNMCNKTYRHYGSLNNHKKTHQMGTFECPICFKQFNNLAAMSSHQRIHSKTRGRPSGAGPTLPASASSSTAAAAATHPERKPETAASSQQNGSTADVHFCHLCQVSFPNDDEFQDHILLHNSSSVSFELPVNMPDDGGFVYSASQSPEYPPSSDTPPMPPLLDKQEDYEQPVGSVENGQIYIPDPFQDEPPLLNSQGDANRSVASSADLQEDLQEESESANHQVKEEESESPDSDRRFKCDVCNKSYRHAGSLINHKRSHQTGIYQCSICRKNYPHLAALRSHHRIHRAQTSSLAHGAEGDWLSSEPQTLENQQGGYPASDEEEEMEDGEDIGDMLDLPEDLQDEPRAMHEQGVDNHHQGHPHHHHHGGGDEAEAMGYQEQYDVPYPQEGAAHLPHDEAPHLMERHMCADCGKTFADIAGIKSHSCPLHHPQQHHHQQQHHHHPHHHHEALTNGTHSHMDYQGPHLIGESGASVGYEGHSSAQGYYPQHHHHHQGYHQNMHGGMMGDDSGRGFGRGMADRDEEDNYDGGGEEEDEEEDGEMYHCSVCGNHYTSMGALRSHLRGHTQVHGTPSSSGPSSMSSLEAEKEEEPGESHQGDGSLIICSTCGESFTRKQDLMAHQLLHSQAAPVDHQPPLPPPPPPPPLQHYGSSPESSMRSKPEPASIICSKCGISCVSFQHLEAHPCPGRRVSDEVKSEVKTDAEPSTLRRNEAARPEESQEAGAGGDRLFKCEQCGRAYRHAGSLLNHKKSHKTGVFRCYVCQKRFYNLLALKSHERTHFDIKKHTCTECGKAFKIHKQLQNHLRVHEENKAKIQELNKQIQTLMQMNGELAQNGLRLRKAQRRKRREAPSGPNAGPSPEKDGQGATVQSPGAASMAPRDPNDPRPYVCNQCGRSYRHAGSLVNHKNSHKTGEYHCSICNNTYSNQLAMKNHLRIHFGLKKHGCQECGKAFRGKKQLLNHRCAAQRKNPDAPARGRGRRRPREPTCRRCRQTFASAEELRAHACNAPADSGDAQAGAAPREERPYKCGICGRSYRHAGSLLNHKNTHKTGHFSCSFCGKPFSNPMALRNHTRIHTQKKKHVCPTCGKAFRLSSILHNHLKIHARGACHFSCPTCNKTFQGRSGLKRHRCLGGGGGGGGRSSGGRDSRRSAGNQEGGDKCYTCDQCGRSYRHAGSLLNHKKTHSSDLLHCSLCLRTFADPLELERHSQMPRHCCPDCGKTFCEFAHMQSHMEVHSKGRPLPGVTGGGGGASGSGYHLHHPHSQQQHPHPHHHHPQQQQLHSHHHPHHQPLHPGQAQQAYRPMEDELDWNSGMDPRMGLPSGGGGGGGGGGLPKIGQAFSQVHGGGAMGGSGGGGTGGGYPGELQEHGESGAGGEAEKSHVCEHCGRAYRHAGSLLNHKNSHKMGSFFCSVCQKEFTNLMALKNHRRIHTEPKRYQCLECGKAFRVSTQLICHRRIHTKEKPFSCLLCDKRFSSKSNLRHHQKMHQNSQASYEASFDMDPSSFMGLGVDPFL</sequence>
<feature type="domain" description="C2H2-type" evidence="12">
    <location>
        <begin position="43"/>
        <end position="65"/>
    </location>
</feature>
<dbReference type="FunFam" id="3.30.160.60:FF:002353">
    <property type="entry name" value="Zinc finger protein 646"/>
    <property type="match status" value="1"/>
</dbReference>
<feature type="domain" description="C2H2-type" evidence="12">
    <location>
        <begin position="473"/>
        <end position="500"/>
    </location>
</feature>
<dbReference type="PANTHER" id="PTHR24388:SF99">
    <property type="entry name" value="GASTRULA ZINC FINGER PROTEIN XLCGF52.1-LIKE ISOFORM X1-RELATED"/>
    <property type="match status" value="1"/>
</dbReference>
<dbReference type="InterPro" id="IPR036236">
    <property type="entry name" value="Znf_C2H2_sf"/>
</dbReference>
<feature type="domain" description="C2H2-type" evidence="12">
    <location>
        <begin position="1584"/>
        <end position="1606"/>
    </location>
</feature>
<feature type="compositionally biased region" description="Low complexity" evidence="11">
    <location>
        <begin position="779"/>
        <end position="789"/>
    </location>
</feature>
<evidence type="ECO:0000256" key="2">
    <source>
        <dbReference type="ARBA" id="ARBA00022723"/>
    </source>
</evidence>
<feature type="compositionally biased region" description="Basic residues" evidence="11">
    <location>
        <begin position="1461"/>
        <end position="1494"/>
    </location>
</feature>
<feature type="region of interest" description="Disordered" evidence="11">
    <location>
        <begin position="1550"/>
        <end position="1580"/>
    </location>
</feature>
<feature type="domain" description="C2H2-type" evidence="12">
    <location>
        <begin position="70"/>
        <end position="97"/>
    </location>
</feature>
<feature type="region of interest" description="Disordered" evidence="11">
    <location>
        <begin position="893"/>
        <end position="931"/>
    </location>
</feature>
<feature type="domain" description="C2H2-type" evidence="12">
    <location>
        <begin position="1231"/>
        <end position="1253"/>
    </location>
</feature>
<dbReference type="Pfam" id="PF13912">
    <property type="entry name" value="zf-C2H2_6"/>
    <property type="match status" value="1"/>
</dbReference>
<keyword evidence="3" id="KW-0677">Repeat</keyword>
<feature type="compositionally biased region" description="Basic and acidic residues" evidence="11">
    <location>
        <begin position="896"/>
        <end position="924"/>
    </location>
</feature>
<feature type="region of interest" description="Disordered" evidence="11">
    <location>
        <begin position="251"/>
        <end position="298"/>
    </location>
</feature>
<dbReference type="FunFam" id="3.30.160.60:FF:000729">
    <property type="entry name" value="Zinc finger protein 646"/>
    <property type="match status" value="1"/>
</dbReference>
<protein>
    <recommendedName>
        <fullName evidence="12">C2H2-type domain-containing protein</fullName>
    </recommendedName>
</protein>
<feature type="domain" description="C2H2-type" evidence="12">
    <location>
        <begin position="1315"/>
        <end position="1334"/>
    </location>
</feature>
<feature type="region of interest" description="Disordered" evidence="11">
    <location>
        <begin position="836"/>
        <end position="867"/>
    </location>
</feature>
<feature type="coiled-coil region" evidence="10">
    <location>
        <begin position="1003"/>
        <end position="1040"/>
    </location>
</feature>
<feature type="region of interest" description="Disordered" evidence="11">
    <location>
        <begin position="115"/>
        <end position="199"/>
    </location>
</feature>
<evidence type="ECO:0000256" key="7">
    <source>
        <dbReference type="ARBA" id="ARBA00023163"/>
    </source>
</evidence>
<evidence type="ECO:0000256" key="3">
    <source>
        <dbReference type="ARBA" id="ARBA00022737"/>
    </source>
</evidence>
<feature type="compositionally biased region" description="Acidic residues" evidence="11">
    <location>
        <begin position="417"/>
        <end position="426"/>
    </location>
</feature>
<feature type="domain" description="C2H2-type" evidence="12">
    <location>
        <begin position="1093"/>
        <end position="1115"/>
    </location>
</feature>
<evidence type="ECO:0000256" key="6">
    <source>
        <dbReference type="ARBA" id="ARBA00023015"/>
    </source>
</evidence>
<accession>A0ABD1IVT6</accession>
<evidence type="ECO:0000256" key="11">
    <source>
        <dbReference type="SAM" id="MobiDB-lite"/>
    </source>
</evidence>
<feature type="domain" description="C2H2-type" evidence="12">
    <location>
        <begin position="1258"/>
        <end position="1285"/>
    </location>
</feature>
<feature type="domain" description="C2H2-type" evidence="12">
    <location>
        <begin position="1667"/>
        <end position="1694"/>
    </location>
</feature>
<dbReference type="FunFam" id="3.30.160.60:FF:001345">
    <property type="entry name" value="zinc finger protein 646"/>
    <property type="match status" value="4"/>
</dbReference>
<keyword evidence="5" id="KW-0862">Zinc</keyword>
<evidence type="ECO:0000256" key="1">
    <source>
        <dbReference type="ARBA" id="ARBA00004123"/>
    </source>
</evidence>
<feature type="compositionally biased region" description="Low complexity" evidence="11">
    <location>
        <begin position="263"/>
        <end position="284"/>
    </location>
</feature>
<evidence type="ECO:0000313" key="13">
    <source>
        <dbReference type="EMBL" id="KAL2078051.1"/>
    </source>
</evidence>
<evidence type="ECO:0000256" key="9">
    <source>
        <dbReference type="PROSITE-ProRule" id="PRU00042"/>
    </source>
</evidence>
<feature type="compositionally biased region" description="Basic and acidic residues" evidence="11">
    <location>
        <begin position="1568"/>
        <end position="1580"/>
    </location>
</feature>
<feature type="compositionally biased region" description="Pro residues" evidence="11">
    <location>
        <begin position="839"/>
        <end position="852"/>
    </location>
</feature>
<feature type="domain" description="C2H2-type" evidence="12">
    <location>
        <begin position="809"/>
        <end position="836"/>
    </location>
</feature>
<evidence type="ECO:0000256" key="4">
    <source>
        <dbReference type="ARBA" id="ARBA00022771"/>
    </source>
</evidence>
<feature type="region of interest" description="Disordered" evidence="11">
    <location>
        <begin position="346"/>
        <end position="446"/>
    </location>
</feature>
<gene>
    <name evidence="13" type="ORF">ACEWY4_025736</name>
</gene>
<evidence type="ECO:0000256" key="8">
    <source>
        <dbReference type="ARBA" id="ARBA00023242"/>
    </source>
</evidence>
<feature type="region of interest" description="Disordered" evidence="11">
    <location>
        <begin position="1440"/>
        <end position="1538"/>
    </location>
</feature>
<comment type="caution">
    <text evidence="13">The sequence shown here is derived from an EMBL/GenBank/DDBJ whole genome shotgun (WGS) entry which is preliminary data.</text>
</comment>
<organism evidence="13 14">
    <name type="scientific">Coilia grayii</name>
    <name type="common">Gray's grenadier anchovy</name>
    <dbReference type="NCBI Taxonomy" id="363190"/>
    <lineage>
        <taxon>Eukaryota</taxon>
        <taxon>Metazoa</taxon>
        <taxon>Chordata</taxon>
        <taxon>Craniata</taxon>
        <taxon>Vertebrata</taxon>
        <taxon>Euteleostomi</taxon>
        <taxon>Actinopterygii</taxon>
        <taxon>Neopterygii</taxon>
        <taxon>Teleostei</taxon>
        <taxon>Clupei</taxon>
        <taxon>Clupeiformes</taxon>
        <taxon>Clupeoidei</taxon>
        <taxon>Engraulidae</taxon>
        <taxon>Coilinae</taxon>
        <taxon>Coilia</taxon>
    </lineage>
</organism>
<feature type="compositionally biased region" description="Acidic residues" evidence="11">
    <location>
        <begin position="160"/>
        <end position="178"/>
    </location>
</feature>
<keyword evidence="14" id="KW-1185">Reference proteome</keyword>
<dbReference type="GO" id="GO:0006357">
    <property type="term" value="P:regulation of transcription by RNA polymerase II"/>
    <property type="evidence" value="ECO:0007669"/>
    <property type="project" value="UniProtKB-ARBA"/>
</dbReference>
<feature type="domain" description="C2H2-type" evidence="12">
    <location>
        <begin position="750"/>
        <end position="773"/>
    </location>
</feature>
<feature type="domain" description="C2H2-type" evidence="12">
    <location>
        <begin position="614"/>
        <end position="642"/>
    </location>
</feature>
<feature type="domain" description="C2H2-type" evidence="12">
    <location>
        <begin position="1366"/>
        <end position="1393"/>
    </location>
</feature>
<feature type="compositionally biased region" description="Polar residues" evidence="11">
    <location>
        <begin position="401"/>
        <end position="416"/>
    </location>
</feature>
<feature type="domain" description="C2H2-type" evidence="12">
    <location>
        <begin position="446"/>
        <end position="468"/>
    </location>
</feature>
<dbReference type="InterPro" id="IPR003604">
    <property type="entry name" value="Matrin/U1-like-C_Znf_C2H2"/>
</dbReference>
<dbReference type="FunFam" id="3.30.160.60:FF:000446">
    <property type="entry name" value="Zinc finger protein"/>
    <property type="match status" value="5"/>
</dbReference>
<evidence type="ECO:0000313" key="14">
    <source>
        <dbReference type="Proteomes" id="UP001591681"/>
    </source>
</evidence>
<dbReference type="InterPro" id="IPR013087">
    <property type="entry name" value="Znf_C2H2_type"/>
</dbReference>
<dbReference type="FunFam" id="3.30.160.60:FF:002682">
    <property type="entry name" value="Zinc finger protein 646"/>
    <property type="match status" value="1"/>
</dbReference>
<feature type="compositionally biased region" description="Basic residues" evidence="11">
    <location>
        <begin position="639"/>
        <end position="656"/>
    </location>
</feature>
<dbReference type="SUPFAM" id="SSF57667">
    <property type="entry name" value="beta-beta-alpha zinc fingers"/>
    <property type="match status" value="14"/>
</dbReference>
<dbReference type="EMBL" id="JBHFQA010000023">
    <property type="protein sequence ID" value="KAL2078051.1"/>
    <property type="molecule type" value="Genomic_DNA"/>
</dbReference>
<dbReference type="FunFam" id="3.30.160.60:FF:000688">
    <property type="entry name" value="zinc finger protein 197 isoform X1"/>
    <property type="match status" value="1"/>
</dbReference>
<dbReference type="InterPro" id="IPR050527">
    <property type="entry name" value="Snail/Krueppel_Znf"/>
</dbReference>
<comment type="subcellular location">
    <subcellularLocation>
        <location evidence="1">Nucleus</location>
    </subcellularLocation>
</comment>
<keyword evidence="8" id="KW-0539">Nucleus</keyword>
<dbReference type="PANTHER" id="PTHR24388">
    <property type="entry name" value="ZINC FINGER PROTEIN"/>
    <property type="match status" value="1"/>
</dbReference>
<feature type="compositionally biased region" description="Polar residues" evidence="11">
    <location>
        <begin position="513"/>
        <end position="523"/>
    </location>
</feature>
<feature type="domain" description="C2H2-type" evidence="12">
    <location>
        <begin position="12"/>
        <end position="39"/>
    </location>
</feature>
<feature type="domain" description="C2H2-type" evidence="12">
    <location>
        <begin position="234"/>
        <end position="261"/>
    </location>
</feature>
<feature type="compositionally biased region" description="Pro residues" evidence="11">
    <location>
        <begin position="356"/>
        <end position="368"/>
    </location>
</feature>
<keyword evidence="10" id="KW-0175">Coiled coil</keyword>
<feature type="compositionally biased region" description="Gly residues" evidence="11">
    <location>
        <begin position="1550"/>
        <end position="1565"/>
    </location>
</feature>
<keyword evidence="6" id="KW-0805">Transcription regulation</keyword>
<reference evidence="13 14" key="1">
    <citation type="submission" date="2024-09" db="EMBL/GenBank/DDBJ databases">
        <title>A chromosome-level genome assembly of Gray's grenadier anchovy, Coilia grayii.</title>
        <authorList>
            <person name="Fu Z."/>
        </authorList>
    </citation>
    <scope>NUCLEOTIDE SEQUENCE [LARGE SCALE GENOMIC DNA]</scope>
    <source>
        <strain evidence="13">G4</strain>
        <tissue evidence="13">Muscle</tissue>
    </source>
</reference>
<feature type="domain" description="C2H2-type" evidence="12">
    <location>
        <begin position="963"/>
        <end position="990"/>
    </location>
</feature>
<feature type="compositionally biased region" description="Basic and acidic residues" evidence="11">
    <location>
        <begin position="133"/>
        <end position="154"/>
    </location>
</feature>
<keyword evidence="2" id="KW-0479">Metal-binding</keyword>
<dbReference type="GO" id="GO:0005634">
    <property type="term" value="C:nucleus"/>
    <property type="evidence" value="ECO:0007669"/>
    <property type="project" value="UniProtKB-SubCell"/>
</dbReference>
<feature type="region of interest" description="Disordered" evidence="11">
    <location>
        <begin position="714"/>
        <end position="748"/>
    </location>
</feature>
<dbReference type="SMART" id="SM00355">
    <property type="entry name" value="ZnF_C2H2"/>
    <property type="match status" value="29"/>
</dbReference>
<feature type="domain" description="C2H2-type" evidence="12">
    <location>
        <begin position="1611"/>
        <end position="1638"/>
    </location>
</feature>
<feature type="compositionally biased region" description="Gly residues" evidence="11">
    <location>
        <begin position="1448"/>
        <end position="1457"/>
    </location>
</feature>
<feature type="domain" description="C2H2-type" evidence="12">
    <location>
        <begin position="207"/>
        <end position="229"/>
    </location>
</feature>
<feature type="region of interest" description="Disordered" evidence="11">
    <location>
        <begin position="560"/>
        <end position="580"/>
    </location>
</feature>
<feature type="region of interest" description="Disordered" evidence="11">
    <location>
        <begin position="1045"/>
        <end position="1094"/>
    </location>
</feature>
<dbReference type="PROSITE" id="PS00028">
    <property type="entry name" value="ZINC_FINGER_C2H2_1"/>
    <property type="match status" value="26"/>
</dbReference>
<name>A0ABD1IVT6_9TELE</name>
<feature type="region of interest" description="Disordered" evidence="11">
    <location>
        <begin position="771"/>
        <end position="808"/>
    </location>
</feature>
<keyword evidence="4 9" id="KW-0863">Zinc-finger</keyword>
<feature type="domain" description="C2H2-type" evidence="12">
    <location>
        <begin position="1639"/>
        <end position="1666"/>
    </location>
</feature>
<dbReference type="Pfam" id="PF00096">
    <property type="entry name" value="zf-C2H2"/>
    <property type="match status" value="14"/>
</dbReference>
<feature type="domain" description="C2H2-type" evidence="12">
    <location>
        <begin position="936"/>
        <end position="958"/>
    </location>
</feature>
<evidence type="ECO:0000256" key="10">
    <source>
        <dbReference type="SAM" id="Coils"/>
    </source>
</evidence>
<keyword evidence="7" id="KW-0804">Transcription</keyword>